<feature type="transmembrane region" description="Helical" evidence="5">
    <location>
        <begin position="51"/>
        <end position="71"/>
    </location>
</feature>
<keyword evidence="7" id="KW-1185">Reference proteome</keyword>
<keyword evidence="2 5" id="KW-0812">Transmembrane</keyword>
<evidence type="ECO:0000256" key="3">
    <source>
        <dbReference type="ARBA" id="ARBA00022989"/>
    </source>
</evidence>
<feature type="transmembrane region" description="Helical" evidence="5">
    <location>
        <begin position="156"/>
        <end position="176"/>
    </location>
</feature>
<dbReference type="InterPro" id="IPR050360">
    <property type="entry name" value="MFS_Sugar_Transporters"/>
</dbReference>
<dbReference type="SUPFAM" id="SSF103473">
    <property type="entry name" value="MFS general substrate transporter"/>
    <property type="match status" value="1"/>
</dbReference>
<reference evidence="6" key="1">
    <citation type="submission" date="2022-12" db="EMBL/GenBank/DDBJ databases">
        <authorList>
            <person name="Petersen C."/>
        </authorList>
    </citation>
    <scope>NUCLEOTIDE SEQUENCE</scope>
    <source>
        <strain evidence="6">IBT 29677</strain>
    </source>
</reference>
<accession>A0A9W9W3G8</accession>
<evidence type="ECO:0000313" key="6">
    <source>
        <dbReference type="EMBL" id="KAJ5397872.1"/>
    </source>
</evidence>
<dbReference type="GO" id="GO:0005351">
    <property type="term" value="F:carbohydrate:proton symporter activity"/>
    <property type="evidence" value="ECO:0007669"/>
    <property type="project" value="TreeGrafter"/>
</dbReference>
<dbReference type="Pfam" id="PF00083">
    <property type="entry name" value="Sugar_tr"/>
    <property type="match status" value="2"/>
</dbReference>
<feature type="transmembrane region" description="Helical" evidence="5">
    <location>
        <begin position="330"/>
        <end position="348"/>
    </location>
</feature>
<reference evidence="6" key="2">
    <citation type="journal article" date="2023" name="IMA Fungus">
        <title>Comparative genomic study of the Penicillium genus elucidates a diverse pangenome and 15 lateral gene transfer events.</title>
        <authorList>
            <person name="Petersen C."/>
            <person name="Sorensen T."/>
            <person name="Nielsen M.R."/>
            <person name="Sondergaard T.E."/>
            <person name="Sorensen J.L."/>
            <person name="Fitzpatrick D.A."/>
            <person name="Frisvad J.C."/>
            <person name="Nielsen K.L."/>
        </authorList>
    </citation>
    <scope>NUCLEOTIDE SEQUENCE</scope>
    <source>
        <strain evidence="6">IBT 29677</strain>
    </source>
</reference>
<gene>
    <name evidence="6" type="ORF">N7509_005985</name>
</gene>
<organism evidence="6 7">
    <name type="scientific">Penicillium cosmopolitanum</name>
    <dbReference type="NCBI Taxonomy" id="1131564"/>
    <lineage>
        <taxon>Eukaryota</taxon>
        <taxon>Fungi</taxon>
        <taxon>Dikarya</taxon>
        <taxon>Ascomycota</taxon>
        <taxon>Pezizomycotina</taxon>
        <taxon>Eurotiomycetes</taxon>
        <taxon>Eurotiomycetidae</taxon>
        <taxon>Eurotiales</taxon>
        <taxon>Aspergillaceae</taxon>
        <taxon>Penicillium</taxon>
    </lineage>
</organism>
<dbReference type="Proteomes" id="UP001147747">
    <property type="component" value="Unassembled WGS sequence"/>
</dbReference>
<evidence type="ECO:0000256" key="5">
    <source>
        <dbReference type="SAM" id="Phobius"/>
    </source>
</evidence>
<comment type="subcellular location">
    <subcellularLocation>
        <location evidence="1">Membrane</location>
        <topology evidence="1">Multi-pass membrane protein</topology>
    </subcellularLocation>
</comment>
<dbReference type="InterPro" id="IPR005828">
    <property type="entry name" value="MFS_sugar_transport-like"/>
</dbReference>
<feature type="transmembrane region" description="Helical" evidence="5">
    <location>
        <begin position="297"/>
        <end position="318"/>
    </location>
</feature>
<protein>
    <submittedName>
        <fullName evidence="6">General substrate transporter</fullName>
    </submittedName>
</protein>
<feature type="transmembrane region" description="Helical" evidence="5">
    <location>
        <begin position="219"/>
        <end position="241"/>
    </location>
</feature>
<dbReference type="RefSeq" id="XP_056489924.1">
    <property type="nucleotide sequence ID" value="XM_056630622.1"/>
</dbReference>
<feature type="transmembrane region" description="Helical" evidence="5">
    <location>
        <begin position="91"/>
        <end position="111"/>
    </location>
</feature>
<dbReference type="AlphaFoldDB" id="A0A9W9W3G8"/>
<dbReference type="GeneID" id="81369602"/>
<dbReference type="GO" id="GO:0016020">
    <property type="term" value="C:membrane"/>
    <property type="evidence" value="ECO:0007669"/>
    <property type="project" value="UniProtKB-SubCell"/>
</dbReference>
<dbReference type="PANTHER" id="PTHR48022:SF77">
    <property type="entry name" value="MAJOR FACILITATOR SUPERFAMILY (MFS) PROFILE DOMAIN-CONTAINING PROTEIN"/>
    <property type="match status" value="1"/>
</dbReference>
<sequence length="403" mass="42854">MAGGGKLYASKQACDGASFGGVQTFNPFIKRFGEYDQTGGSWSIPTTVVSLMNSLALLGKFLGAIVVGPLIERFGHRSAMMVTCATSHSSAQFIVGRILIYLAVGLVENVVPTYESEICPALLRGFCVGSIQLFLTFGSLIAGIANQYLSKYTTDAGWMIATGVQGIPAVIILAGLPFTPSAAHQLPLVIMALQQLTGVTFSSSYGPTFYKKVGLGDMAFTYAAINNGVSVVTAMLGMVLFDTFGRRDVTFHGCWLQTIFLCLIGGLGSKTHRTAGPAAYITAAEVGTATLREKTMAIATVFNVVVGFVVVYTTPYLLSTPGANLGAKLGYIWGAFAGVGAIWVWFFMPELKGRGLEEIDELFSAKLPAWRSKEFVGSGLGGAISNEKETAMNDEQVEEVEKV</sequence>
<proteinExistence type="predicted"/>
<evidence type="ECO:0000256" key="2">
    <source>
        <dbReference type="ARBA" id="ARBA00022692"/>
    </source>
</evidence>
<evidence type="ECO:0000313" key="7">
    <source>
        <dbReference type="Proteomes" id="UP001147747"/>
    </source>
</evidence>
<comment type="caution">
    <text evidence="6">The sequence shown here is derived from an EMBL/GenBank/DDBJ whole genome shotgun (WGS) entry which is preliminary data.</text>
</comment>
<keyword evidence="4 5" id="KW-0472">Membrane</keyword>
<name>A0A9W9W3G8_9EURO</name>
<dbReference type="PANTHER" id="PTHR48022">
    <property type="entry name" value="PLASTIDIC GLUCOSE TRANSPORTER 4"/>
    <property type="match status" value="1"/>
</dbReference>
<dbReference type="OrthoDB" id="6612291at2759"/>
<dbReference type="Gene3D" id="1.20.1250.20">
    <property type="entry name" value="MFS general substrate transporter like domains"/>
    <property type="match status" value="2"/>
</dbReference>
<dbReference type="EMBL" id="JAPZBU010000006">
    <property type="protein sequence ID" value="KAJ5397872.1"/>
    <property type="molecule type" value="Genomic_DNA"/>
</dbReference>
<dbReference type="InterPro" id="IPR036259">
    <property type="entry name" value="MFS_trans_sf"/>
</dbReference>
<keyword evidence="3 5" id="KW-1133">Transmembrane helix</keyword>
<evidence type="ECO:0000256" key="4">
    <source>
        <dbReference type="ARBA" id="ARBA00023136"/>
    </source>
</evidence>
<feature type="transmembrane region" description="Helical" evidence="5">
    <location>
        <begin position="123"/>
        <end position="144"/>
    </location>
</feature>
<evidence type="ECO:0000256" key="1">
    <source>
        <dbReference type="ARBA" id="ARBA00004141"/>
    </source>
</evidence>